<gene>
    <name evidence="2" type="ORF">F6J85_01885</name>
</gene>
<sequence>MTSELAGTFNFRDTGGMALAGGGATPFGVLYRSDALSGLTPEALDVLAATDIGVVVDLRTPLERELAPDRLPSSRPFRVVELPVTEGALVGLAQQGAEAVAAGTDPAVLAATAEAALALIPPLGDVYVEMLEHAAATFAELARLVSAATADPPTAVLVHCTAGKDRTGVGTALILDAVGVERAAVVADYHASQEHLNGPWAQRMFAMVQALGVTVTDQIRELVAGTPAEAIEKALAWVDARGGSAAYLQQGGLTDAELAALRARLSG</sequence>
<dbReference type="SUPFAM" id="SSF52799">
    <property type="entry name" value="(Phosphotyrosine protein) phosphatases II"/>
    <property type="match status" value="1"/>
</dbReference>
<dbReference type="PROSITE" id="PS00383">
    <property type="entry name" value="TYR_PHOSPHATASE_1"/>
    <property type="match status" value="1"/>
</dbReference>
<dbReference type="InterPro" id="IPR000387">
    <property type="entry name" value="Tyr_Pase_dom"/>
</dbReference>
<organism evidence="2 3">
    <name type="scientific">Microbacterium lushaniae</name>
    <dbReference type="NCBI Taxonomy" id="2614639"/>
    <lineage>
        <taxon>Bacteria</taxon>
        <taxon>Bacillati</taxon>
        <taxon>Actinomycetota</taxon>
        <taxon>Actinomycetes</taxon>
        <taxon>Micrococcales</taxon>
        <taxon>Microbacteriaceae</taxon>
        <taxon>Microbacterium</taxon>
    </lineage>
</organism>
<keyword evidence="3" id="KW-1185">Reference proteome</keyword>
<dbReference type="GO" id="GO:0004721">
    <property type="term" value="F:phosphoprotein phosphatase activity"/>
    <property type="evidence" value="ECO:0007669"/>
    <property type="project" value="InterPro"/>
</dbReference>
<dbReference type="Proteomes" id="UP000325516">
    <property type="component" value="Chromosome"/>
</dbReference>
<evidence type="ECO:0000259" key="1">
    <source>
        <dbReference type="PROSITE" id="PS50056"/>
    </source>
</evidence>
<evidence type="ECO:0000313" key="3">
    <source>
        <dbReference type="Proteomes" id="UP000325516"/>
    </source>
</evidence>
<dbReference type="InterPro" id="IPR026893">
    <property type="entry name" value="Tyr/Ser_Pase_IphP-type"/>
</dbReference>
<dbReference type="Pfam" id="PF13350">
    <property type="entry name" value="Y_phosphatase3"/>
    <property type="match status" value="1"/>
</dbReference>
<evidence type="ECO:0000313" key="2">
    <source>
        <dbReference type="EMBL" id="QEW01968.1"/>
    </source>
</evidence>
<dbReference type="Gene3D" id="3.90.190.10">
    <property type="entry name" value="Protein tyrosine phosphatase superfamily"/>
    <property type="match status" value="1"/>
</dbReference>
<dbReference type="EMBL" id="CP044232">
    <property type="protein sequence ID" value="QEW01968.1"/>
    <property type="molecule type" value="Genomic_DNA"/>
</dbReference>
<dbReference type="PROSITE" id="PS50056">
    <property type="entry name" value="TYR_PHOSPHATASE_2"/>
    <property type="match status" value="1"/>
</dbReference>
<dbReference type="RefSeq" id="WP_150923611.1">
    <property type="nucleotide sequence ID" value="NZ_CP044232.1"/>
</dbReference>
<protein>
    <submittedName>
        <fullName evidence="2">Tyrosine-protein phosphatase</fullName>
    </submittedName>
</protein>
<dbReference type="KEGG" id="mlz:F6J85_01885"/>
<proteinExistence type="predicted"/>
<dbReference type="InterPro" id="IPR029021">
    <property type="entry name" value="Prot-tyrosine_phosphatase-like"/>
</dbReference>
<name>A0A5J6L0F4_9MICO</name>
<dbReference type="AlphaFoldDB" id="A0A5J6L0F4"/>
<reference evidence="3" key="1">
    <citation type="submission" date="2019-09" db="EMBL/GenBank/DDBJ databases">
        <title>Mumia zhuanghuii sp. nov. isolated from the intestinal contents of plateau pika (Ochotona curzoniae) in the Qinghai-Tibet plateau of China.</title>
        <authorList>
            <person name="Tian Z."/>
        </authorList>
    </citation>
    <scope>NUCLEOTIDE SEQUENCE [LARGE SCALE GENOMIC DNA]</scope>
    <source>
        <strain evidence="3">L-031</strain>
    </source>
</reference>
<accession>A0A5J6L0F4</accession>
<dbReference type="InterPro" id="IPR016130">
    <property type="entry name" value="Tyr_Pase_AS"/>
</dbReference>
<feature type="domain" description="Tyrosine specific protein phosphatases" evidence="1">
    <location>
        <begin position="136"/>
        <end position="169"/>
    </location>
</feature>